<sequence length="142" mass="15177">MIAYFDTSAVVPLLVEDEPGSAVSLRVFLQAETVATVRLTFAEVCAALARAARLGRLTAEAQDSALVEFESVWAQMDVVDVDDDLVRQAGALARTHALRGCDAVHCAAALRVRSTNTIGLAGDRELLAAWHREELQAIDTGA</sequence>
<dbReference type="Gene3D" id="3.40.50.1010">
    <property type="entry name" value="5'-nuclease"/>
    <property type="match status" value="1"/>
</dbReference>
<dbReference type="Proteomes" id="UP000184428">
    <property type="component" value="Unassembled WGS sequence"/>
</dbReference>
<gene>
    <name evidence="6" type="primary">vapC</name>
    <name evidence="8" type="ORF">SAMN05660350_01688</name>
</gene>
<dbReference type="InterPro" id="IPR002716">
    <property type="entry name" value="PIN_dom"/>
</dbReference>
<comment type="function">
    <text evidence="6">Toxic component of a toxin-antitoxin (TA) system. An RNase.</text>
</comment>
<reference evidence="8 9" key="1">
    <citation type="submission" date="2016-12" db="EMBL/GenBank/DDBJ databases">
        <authorList>
            <person name="Song W.-J."/>
            <person name="Kurnit D.M."/>
        </authorList>
    </citation>
    <scope>NUCLEOTIDE SEQUENCE [LARGE SCALE GENOMIC DNA]</scope>
    <source>
        <strain evidence="8 9">DSM 43162</strain>
    </source>
</reference>
<dbReference type="AlphaFoldDB" id="A0A1M7TG97"/>
<keyword evidence="2 6" id="KW-0540">Nuclease</keyword>
<feature type="binding site" evidence="6">
    <location>
        <position position="6"/>
    </location>
    <ligand>
        <name>Mg(2+)</name>
        <dbReference type="ChEBI" id="CHEBI:18420"/>
    </ligand>
</feature>
<dbReference type="EC" id="3.1.-.-" evidence="6"/>
<comment type="similarity">
    <text evidence="6">Belongs to the PINc/VapC protein family.</text>
</comment>
<keyword evidence="6" id="KW-0800">Toxin</keyword>
<evidence type="ECO:0000313" key="8">
    <source>
        <dbReference type="EMBL" id="SHN69638.1"/>
    </source>
</evidence>
<dbReference type="CDD" id="cd09874">
    <property type="entry name" value="PIN_MT3492-like"/>
    <property type="match status" value="1"/>
</dbReference>
<evidence type="ECO:0000256" key="2">
    <source>
        <dbReference type="ARBA" id="ARBA00022722"/>
    </source>
</evidence>
<proteinExistence type="inferred from homology"/>
<dbReference type="HAMAP" id="MF_00265">
    <property type="entry name" value="VapC_Nob1"/>
    <property type="match status" value="1"/>
</dbReference>
<keyword evidence="3 6" id="KW-0479">Metal-binding</keyword>
<keyword evidence="4 6" id="KW-0378">Hydrolase</keyword>
<keyword evidence="5 6" id="KW-0460">Magnesium</keyword>
<protein>
    <recommendedName>
        <fullName evidence="6">Ribonuclease VapC</fullName>
        <shortName evidence="6">RNase VapC</shortName>
        <ecNumber evidence="6">3.1.-.-</ecNumber>
    </recommendedName>
    <alternativeName>
        <fullName evidence="6">Toxin VapC</fullName>
    </alternativeName>
</protein>
<evidence type="ECO:0000313" key="9">
    <source>
        <dbReference type="Proteomes" id="UP000184428"/>
    </source>
</evidence>
<accession>A0A1M7TG97</accession>
<evidence type="ECO:0000256" key="1">
    <source>
        <dbReference type="ARBA" id="ARBA00022649"/>
    </source>
</evidence>
<keyword evidence="1 6" id="KW-1277">Toxin-antitoxin system</keyword>
<feature type="binding site" evidence="6">
    <location>
        <position position="102"/>
    </location>
    <ligand>
        <name>Mg(2+)</name>
        <dbReference type="ChEBI" id="CHEBI:18420"/>
    </ligand>
</feature>
<dbReference type="OrthoDB" id="1525146at2"/>
<dbReference type="GO" id="GO:0016787">
    <property type="term" value="F:hydrolase activity"/>
    <property type="evidence" value="ECO:0007669"/>
    <property type="project" value="UniProtKB-KW"/>
</dbReference>
<dbReference type="EMBL" id="FRDM01000006">
    <property type="protein sequence ID" value="SHN69638.1"/>
    <property type="molecule type" value="Genomic_DNA"/>
</dbReference>
<dbReference type="Pfam" id="PF01850">
    <property type="entry name" value="PIN"/>
    <property type="match status" value="1"/>
</dbReference>
<dbReference type="GO" id="GO:0090729">
    <property type="term" value="F:toxin activity"/>
    <property type="evidence" value="ECO:0007669"/>
    <property type="project" value="UniProtKB-KW"/>
</dbReference>
<dbReference type="RefSeq" id="WP_072916299.1">
    <property type="nucleotide sequence ID" value="NZ_FRDM01000006.1"/>
</dbReference>
<name>A0A1M7TG97_9ACTN</name>
<dbReference type="SUPFAM" id="SSF88723">
    <property type="entry name" value="PIN domain-like"/>
    <property type="match status" value="1"/>
</dbReference>
<evidence type="ECO:0000259" key="7">
    <source>
        <dbReference type="Pfam" id="PF01850"/>
    </source>
</evidence>
<dbReference type="GO" id="GO:0000287">
    <property type="term" value="F:magnesium ion binding"/>
    <property type="evidence" value="ECO:0007669"/>
    <property type="project" value="UniProtKB-UniRule"/>
</dbReference>
<evidence type="ECO:0000256" key="3">
    <source>
        <dbReference type="ARBA" id="ARBA00022723"/>
    </source>
</evidence>
<evidence type="ECO:0000256" key="6">
    <source>
        <dbReference type="HAMAP-Rule" id="MF_00265"/>
    </source>
</evidence>
<comment type="cofactor">
    <cofactor evidence="6">
        <name>Mg(2+)</name>
        <dbReference type="ChEBI" id="CHEBI:18420"/>
    </cofactor>
</comment>
<dbReference type="InterPro" id="IPR022907">
    <property type="entry name" value="VapC_family"/>
</dbReference>
<organism evidence="8 9">
    <name type="scientific">Geodermatophilus obscurus</name>
    <dbReference type="NCBI Taxonomy" id="1861"/>
    <lineage>
        <taxon>Bacteria</taxon>
        <taxon>Bacillati</taxon>
        <taxon>Actinomycetota</taxon>
        <taxon>Actinomycetes</taxon>
        <taxon>Geodermatophilales</taxon>
        <taxon>Geodermatophilaceae</taxon>
        <taxon>Geodermatophilus</taxon>
    </lineage>
</organism>
<dbReference type="GO" id="GO:0004540">
    <property type="term" value="F:RNA nuclease activity"/>
    <property type="evidence" value="ECO:0007669"/>
    <property type="project" value="InterPro"/>
</dbReference>
<evidence type="ECO:0000256" key="5">
    <source>
        <dbReference type="ARBA" id="ARBA00022842"/>
    </source>
</evidence>
<dbReference type="InterPro" id="IPR029060">
    <property type="entry name" value="PIN-like_dom_sf"/>
</dbReference>
<evidence type="ECO:0000256" key="4">
    <source>
        <dbReference type="ARBA" id="ARBA00022801"/>
    </source>
</evidence>
<feature type="domain" description="PIN" evidence="7">
    <location>
        <begin position="4"/>
        <end position="113"/>
    </location>
</feature>